<sequence length="77" mass="8375">MRLALGVDAAHPFELVTLCPSSAIIMRKLWERSSQVSDCVCASQKSCKPTSNAKCNGKADSESEDSDSRDVQLELTE</sequence>
<gene>
    <name evidence="2" type="ORF">PAXRUDRAFT_825202</name>
</gene>
<protein>
    <submittedName>
        <fullName evidence="2">Uncharacterized protein</fullName>
    </submittedName>
</protein>
<feature type="region of interest" description="Disordered" evidence="1">
    <location>
        <begin position="45"/>
        <end position="77"/>
    </location>
</feature>
<evidence type="ECO:0000313" key="2">
    <source>
        <dbReference type="EMBL" id="KIK97161.1"/>
    </source>
</evidence>
<reference evidence="2 3" key="1">
    <citation type="submission" date="2014-04" db="EMBL/GenBank/DDBJ databases">
        <authorList>
            <consortium name="DOE Joint Genome Institute"/>
            <person name="Kuo A."/>
            <person name="Kohler A."/>
            <person name="Jargeat P."/>
            <person name="Nagy L.G."/>
            <person name="Floudas D."/>
            <person name="Copeland A."/>
            <person name="Barry K.W."/>
            <person name="Cichocki N."/>
            <person name="Veneault-Fourrey C."/>
            <person name="LaButti K."/>
            <person name="Lindquist E.A."/>
            <person name="Lipzen A."/>
            <person name="Lundell T."/>
            <person name="Morin E."/>
            <person name="Murat C."/>
            <person name="Sun H."/>
            <person name="Tunlid A."/>
            <person name="Henrissat B."/>
            <person name="Grigoriev I.V."/>
            <person name="Hibbett D.S."/>
            <person name="Martin F."/>
            <person name="Nordberg H.P."/>
            <person name="Cantor M.N."/>
            <person name="Hua S.X."/>
        </authorList>
    </citation>
    <scope>NUCLEOTIDE SEQUENCE [LARGE SCALE GENOMIC DNA]</scope>
    <source>
        <strain evidence="2 3">Ve08.2h10</strain>
    </source>
</reference>
<organism evidence="2 3">
    <name type="scientific">Paxillus rubicundulus Ve08.2h10</name>
    <dbReference type="NCBI Taxonomy" id="930991"/>
    <lineage>
        <taxon>Eukaryota</taxon>
        <taxon>Fungi</taxon>
        <taxon>Dikarya</taxon>
        <taxon>Basidiomycota</taxon>
        <taxon>Agaricomycotina</taxon>
        <taxon>Agaricomycetes</taxon>
        <taxon>Agaricomycetidae</taxon>
        <taxon>Boletales</taxon>
        <taxon>Paxilineae</taxon>
        <taxon>Paxillaceae</taxon>
        <taxon>Paxillus</taxon>
    </lineage>
</organism>
<dbReference type="EMBL" id="KN824949">
    <property type="protein sequence ID" value="KIK97161.1"/>
    <property type="molecule type" value="Genomic_DNA"/>
</dbReference>
<dbReference type="AlphaFoldDB" id="A0A0D0E0U9"/>
<dbReference type="InParanoid" id="A0A0D0E0U9"/>
<reference evidence="3" key="2">
    <citation type="submission" date="2015-01" db="EMBL/GenBank/DDBJ databases">
        <title>Evolutionary Origins and Diversification of the Mycorrhizal Mutualists.</title>
        <authorList>
            <consortium name="DOE Joint Genome Institute"/>
            <consortium name="Mycorrhizal Genomics Consortium"/>
            <person name="Kohler A."/>
            <person name="Kuo A."/>
            <person name="Nagy L.G."/>
            <person name="Floudas D."/>
            <person name="Copeland A."/>
            <person name="Barry K.W."/>
            <person name="Cichocki N."/>
            <person name="Veneault-Fourrey C."/>
            <person name="LaButti K."/>
            <person name="Lindquist E.A."/>
            <person name="Lipzen A."/>
            <person name="Lundell T."/>
            <person name="Morin E."/>
            <person name="Murat C."/>
            <person name="Riley R."/>
            <person name="Ohm R."/>
            <person name="Sun H."/>
            <person name="Tunlid A."/>
            <person name="Henrissat B."/>
            <person name="Grigoriev I.V."/>
            <person name="Hibbett D.S."/>
            <person name="Martin F."/>
        </authorList>
    </citation>
    <scope>NUCLEOTIDE SEQUENCE [LARGE SCALE GENOMIC DNA]</scope>
    <source>
        <strain evidence="3">Ve08.2h10</strain>
    </source>
</reference>
<feature type="compositionally biased region" description="Polar residues" evidence="1">
    <location>
        <begin position="45"/>
        <end position="54"/>
    </location>
</feature>
<dbReference type="Proteomes" id="UP000054538">
    <property type="component" value="Unassembled WGS sequence"/>
</dbReference>
<dbReference type="HOGENOM" id="CLU_2638754_0_0_1"/>
<evidence type="ECO:0000256" key="1">
    <source>
        <dbReference type="SAM" id="MobiDB-lite"/>
    </source>
</evidence>
<accession>A0A0D0E0U9</accession>
<feature type="compositionally biased region" description="Basic and acidic residues" evidence="1">
    <location>
        <begin position="57"/>
        <end position="77"/>
    </location>
</feature>
<name>A0A0D0E0U9_9AGAM</name>
<proteinExistence type="predicted"/>
<keyword evidence="3" id="KW-1185">Reference proteome</keyword>
<evidence type="ECO:0000313" key="3">
    <source>
        <dbReference type="Proteomes" id="UP000054538"/>
    </source>
</evidence>